<reference evidence="2 3" key="1">
    <citation type="journal article" date="2017" name="Nat. Commun.">
        <title>Genome assembly with in vitro proximity ligation data and whole-genome triplication in lettuce.</title>
        <authorList>
            <person name="Reyes-Chin-Wo S."/>
            <person name="Wang Z."/>
            <person name="Yang X."/>
            <person name="Kozik A."/>
            <person name="Arikit S."/>
            <person name="Song C."/>
            <person name="Xia L."/>
            <person name="Froenicke L."/>
            <person name="Lavelle D.O."/>
            <person name="Truco M.J."/>
            <person name="Xia R."/>
            <person name="Zhu S."/>
            <person name="Xu C."/>
            <person name="Xu H."/>
            <person name="Xu X."/>
            <person name="Cox K."/>
            <person name="Korf I."/>
            <person name="Meyers B.C."/>
            <person name="Michelmore R.W."/>
        </authorList>
    </citation>
    <scope>NUCLEOTIDE SEQUENCE [LARGE SCALE GENOMIC DNA]</scope>
    <source>
        <strain evidence="3">cv. Salinas</strain>
        <tissue evidence="2">Seedlings</tissue>
    </source>
</reference>
<protein>
    <submittedName>
        <fullName evidence="2">Uncharacterized protein</fullName>
    </submittedName>
</protein>
<feature type="compositionally biased region" description="Basic and acidic residues" evidence="1">
    <location>
        <begin position="23"/>
        <end position="42"/>
    </location>
</feature>
<evidence type="ECO:0000313" key="2">
    <source>
        <dbReference type="EMBL" id="KAJ0187325.1"/>
    </source>
</evidence>
<proteinExistence type="predicted"/>
<dbReference type="Proteomes" id="UP000235145">
    <property type="component" value="Unassembled WGS sequence"/>
</dbReference>
<accession>A0A9R1UH43</accession>
<dbReference type="AlphaFoldDB" id="A0A9R1UH43"/>
<keyword evidence="3" id="KW-1185">Reference proteome</keyword>
<organism evidence="2 3">
    <name type="scientific">Lactuca sativa</name>
    <name type="common">Garden lettuce</name>
    <dbReference type="NCBI Taxonomy" id="4236"/>
    <lineage>
        <taxon>Eukaryota</taxon>
        <taxon>Viridiplantae</taxon>
        <taxon>Streptophyta</taxon>
        <taxon>Embryophyta</taxon>
        <taxon>Tracheophyta</taxon>
        <taxon>Spermatophyta</taxon>
        <taxon>Magnoliopsida</taxon>
        <taxon>eudicotyledons</taxon>
        <taxon>Gunneridae</taxon>
        <taxon>Pentapetalae</taxon>
        <taxon>asterids</taxon>
        <taxon>campanulids</taxon>
        <taxon>Asterales</taxon>
        <taxon>Asteraceae</taxon>
        <taxon>Cichorioideae</taxon>
        <taxon>Cichorieae</taxon>
        <taxon>Lactucinae</taxon>
        <taxon>Lactuca</taxon>
    </lineage>
</organism>
<name>A0A9R1UH43_LACSA</name>
<sequence length="166" mass="18076">MGRSSKATRALIVASVPVAGAKGKCEDEVRGARPEEGVRWEETNSSSSSSGGVWQRSSSGRKGRCDGCCCGSHTVDSGERSKKSVAVWLCCVHCEEEGMETRLMPLGLHRERKGRGRGAEEGDEFRRVCGFDVSFEKGNTFPLCVTLGNLKWESSTSIWLSIKLND</sequence>
<dbReference type="EMBL" id="NBSK02000009">
    <property type="protein sequence ID" value="KAJ0187325.1"/>
    <property type="molecule type" value="Genomic_DNA"/>
</dbReference>
<evidence type="ECO:0000256" key="1">
    <source>
        <dbReference type="SAM" id="MobiDB-lite"/>
    </source>
</evidence>
<feature type="compositionally biased region" description="Low complexity" evidence="1">
    <location>
        <begin position="45"/>
        <end position="60"/>
    </location>
</feature>
<evidence type="ECO:0000313" key="3">
    <source>
        <dbReference type="Proteomes" id="UP000235145"/>
    </source>
</evidence>
<gene>
    <name evidence="2" type="ORF">LSAT_V11C900458250</name>
</gene>
<feature type="region of interest" description="Disordered" evidence="1">
    <location>
        <begin position="22"/>
        <end position="66"/>
    </location>
</feature>
<comment type="caution">
    <text evidence="2">The sequence shown here is derived from an EMBL/GenBank/DDBJ whole genome shotgun (WGS) entry which is preliminary data.</text>
</comment>